<evidence type="ECO:0000259" key="1">
    <source>
        <dbReference type="PROSITE" id="PS51186"/>
    </source>
</evidence>
<dbReference type="Gene3D" id="3.40.630.30">
    <property type="match status" value="1"/>
</dbReference>
<dbReference type="OrthoDB" id="43754at2157"/>
<name>F0QTS2_VULM7</name>
<accession>F0QTS2</accession>
<dbReference type="AlphaFoldDB" id="F0QTS2"/>
<dbReference type="HOGENOM" id="CLU_1140578_0_0_2"/>
<sequence length="268" mass="30775">MIIDVFKELNRNILSLIRRAYLMDPVRYVYLYYDIVYYPEFTEAYLNVVNNDIVGYLLIFRGLPYTAIHIIGNASLNALDEIPLNNRLVIHAETEPKYVNHLINKLSSKGTISLSRDLTMICWSNSFREFIINDDAVVIRRLSINDINEFLRVKSIQGTRISEAEALIRLSSPHWHYYGLFMNSELVAIAGTYLKLPEVWVVGDVFTIPNYRNRGFAKAVVSVITKDAINSSAVAMLHVDEYNTPAIRVYKRLGYIAVQGMILLNYNP</sequence>
<dbReference type="KEGG" id="vmo:VMUT_0325"/>
<dbReference type="SUPFAM" id="SSF55729">
    <property type="entry name" value="Acyl-CoA N-acyltransferases (Nat)"/>
    <property type="match status" value="1"/>
</dbReference>
<dbReference type="GeneID" id="10287977"/>
<dbReference type="eggNOG" id="arCOG00828">
    <property type="taxonomic scope" value="Archaea"/>
</dbReference>
<dbReference type="RefSeq" id="WP_013603701.1">
    <property type="nucleotide sequence ID" value="NC_015151.1"/>
</dbReference>
<keyword evidence="3" id="KW-1185">Reference proteome</keyword>
<dbReference type="InterPro" id="IPR016181">
    <property type="entry name" value="Acyl_CoA_acyltransferase"/>
</dbReference>
<proteinExistence type="predicted"/>
<evidence type="ECO:0000313" key="3">
    <source>
        <dbReference type="Proteomes" id="UP000007485"/>
    </source>
</evidence>
<organism evidence="2 3">
    <name type="scientific">Vulcanisaeta moutnovskia (strain 768-28)</name>
    <dbReference type="NCBI Taxonomy" id="985053"/>
    <lineage>
        <taxon>Archaea</taxon>
        <taxon>Thermoproteota</taxon>
        <taxon>Thermoprotei</taxon>
        <taxon>Thermoproteales</taxon>
        <taxon>Thermoproteaceae</taxon>
        <taxon>Vulcanisaeta</taxon>
    </lineage>
</organism>
<feature type="domain" description="N-acetyltransferase" evidence="1">
    <location>
        <begin position="137"/>
        <end position="268"/>
    </location>
</feature>
<dbReference type="EMBL" id="CP002529">
    <property type="protein sequence ID" value="ADY00538.1"/>
    <property type="molecule type" value="Genomic_DNA"/>
</dbReference>
<dbReference type="STRING" id="985053.VMUT_0325"/>
<gene>
    <name evidence="2" type="ordered locus">VMUT_0325</name>
</gene>
<dbReference type="Pfam" id="PF00583">
    <property type="entry name" value="Acetyltransf_1"/>
    <property type="match status" value="1"/>
</dbReference>
<dbReference type="GO" id="GO:0016747">
    <property type="term" value="F:acyltransferase activity, transferring groups other than amino-acyl groups"/>
    <property type="evidence" value="ECO:0007669"/>
    <property type="project" value="InterPro"/>
</dbReference>
<dbReference type="PROSITE" id="PS51186">
    <property type="entry name" value="GNAT"/>
    <property type="match status" value="1"/>
</dbReference>
<reference evidence="2 3" key="1">
    <citation type="journal article" date="2011" name="J. Bacteriol.">
        <title>Complete genome sequence of 'Vulcanisaeta moutnovskia' strain 768-28, a novel member of the hyperthermophilic crenarchaeal genus vulcanisaeta.</title>
        <authorList>
            <person name="Gumerov V.M."/>
            <person name="Mardanov A.V."/>
            <person name="Beletsky A.V."/>
            <person name="Prokofeva M.I."/>
            <person name="Bonch-Osmolovskaya E.A."/>
            <person name="Ravin N.V."/>
            <person name="Skryabin K.G."/>
        </authorList>
    </citation>
    <scope>NUCLEOTIDE SEQUENCE [LARGE SCALE GENOMIC DNA]</scope>
    <source>
        <strain evidence="2 3">768-28</strain>
    </source>
</reference>
<dbReference type="Proteomes" id="UP000007485">
    <property type="component" value="Chromosome"/>
</dbReference>
<protein>
    <submittedName>
        <fullName evidence="2">GCN5-related N-acetyltransferase</fullName>
    </submittedName>
</protein>
<dbReference type="InterPro" id="IPR000182">
    <property type="entry name" value="GNAT_dom"/>
</dbReference>
<evidence type="ECO:0000313" key="2">
    <source>
        <dbReference type="EMBL" id="ADY00538.1"/>
    </source>
</evidence>